<organism evidence="1">
    <name type="scientific">Siphoviridae sp. ctAsH36</name>
    <dbReference type="NCBI Taxonomy" id="2827799"/>
    <lineage>
        <taxon>Viruses</taxon>
        <taxon>Duplodnaviria</taxon>
        <taxon>Heunggongvirae</taxon>
        <taxon>Uroviricota</taxon>
        <taxon>Caudoviricetes</taxon>
    </lineage>
</organism>
<sequence length="71" mass="8619">MKYIIMDYTDGDCFTDEFENKEEALQEADEQWEHLTRCEKKHRSEFYVLESINPDEDTPDHYDGGIVKRWK</sequence>
<reference evidence="1" key="1">
    <citation type="journal article" date="2021" name="Proc. Natl. Acad. Sci. U.S.A.">
        <title>A Catalog of Tens of Thousands of Viruses from Human Metagenomes Reveals Hidden Associations with Chronic Diseases.</title>
        <authorList>
            <person name="Tisza M.J."/>
            <person name="Buck C.B."/>
        </authorList>
    </citation>
    <scope>NUCLEOTIDE SEQUENCE</scope>
    <source>
        <strain evidence="1">CtAsH36</strain>
    </source>
</reference>
<accession>A0A8S5T7V9</accession>
<proteinExistence type="predicted"/>
<protein>
    <submittedName>
        <fullName evidence="1">Uncharacterized protein</fullName>
    </submittedName>
</protein>
<evidence type="ECO:0000313" key="1">
    <source>
        <dbReference type="EMBL" id="DAF59337.1"/>
    </source>
</evidence>
<name>A0A8S5T7V9_9CAUD</name>
<dbReference type="EMBL" id="BK032768">
    <property type="protein sequence ID" value="DAF59337.1"/>
    <property type="molecule type" value="Genomic_DNA"/>
</dbReference>